<organism evidence="3 4">
    <name type="scientific">Siculibacillus lacustris</name>
    <dbReference type="NCBI Taxonomy" id="1549641"/>
    <lineage>
        <taxon>Bacteria</taxon>
        <taxon>Pseudomonadati</taxon>
        <taxon>Pseudomonadota</taxon>
        <taxon>Alphaproteobacteria</taxon>
        <taxon>Hyphomicrobiales</taxon>
        <taxon>Ancalomicrobiaceae</taxon>
        <taxon>Siculibacillus</taxon>
    </lineage>
</organism>
<dbReference type="AlphaFoldDB" id="A0A4Q9VFT4"/>
<comment type="caution">
    <text evidence="3">The sequence shown here is derived from an EMBL/GenBank/DDBJ whole genome shotgun (WGS) entry which is preliminary data.</text>
</comment>
<feature type="domain" description="PepSY" evidence="2">
    <location>
        <begin position="2"/>
        <end position="71"/>
    </location>
</feature>
<dbReference type="OrthoDB" id="7365433at2"/>
<name>A0A4Q9VFT4_9HYPH</name>
<evidence type="ECO:0000313" key="4">
    <source>
        <dbReference type="Proteomes" id="UP000292781"/>
    </source>
</evidence>
<feature type="compositionally biased region" description="Basic residues" evidence="1">
    <location>
        <begin position="81"/>
        <end position="92"/>
    </location>
</feature>
<evidence type="ECO:0000256" key="1">
    <source>
        <dbReference type="SAM" id="MobiDB-lite"/>
    </source>
</evidence>
<evidence type="ECO:0000313" key="3">
    <source>
        <dbReference type="EMBL" id="TBW33813.1"/>
    </source>
</evidence>
<dbReference type="Pfam" id="PF13670">
    <property type="entry name" value="PepSY_2"/>
    <property type="match status" value="1"/>
</dbReference>
<dbReference type="EMBL" id="SJFN01000039">
    <property type="protein sequence ID" value="TBW33813.1"/>
    <property type="molecule type" value="Genomic_DNA"/>
</dbReference>
<protein>
    <submittedName>
        <fullName evidence="3">PepSY domain-containing protein</fullName>
    </submittedName>
</protein>
<accession>A0A4Q9VFT4</accession>
<keyword evidence="4" id="KW-1185">Reference proteome</keyword>
<proteinExistence type="predicted"/>
<feature type="region of interest" description="Disordered" evidence="1">
    <location>
        <begin position="69"/>
        <end position="92"/>
    </location>
</feature>
<evidence type="ECO:0000259" key="2">
    <source>
        <dbReference type="Pfam" id="PF13670"/>
    </source>
</evidence>
<dbReference type="Proteomes" id="UP000292781">
    <property type="component" value="Unassembled WGS sequence"/>
</dbReference>
<dbReference type="InterPro" id="IPR025711">
    <property type="entry name" value="PepSY"/>
</dbReference>
<gene>
    <name evidence="3" type="ORF">EYW49_19505</name>
</gene>
<sequence length="92" mass="10084">MSAGAGLAEPRCDVPLADWQPREALQKKLEADGWTAAKIRSDDGCYKAIGRDGRGEIVKGRFDPATLERLEDDGRDDHGGHGRHGRRWGADD</sequence>
<reference evidence="3 4" key="1">
    <citation type="submission" date="2019-02" db="EMBL/GenBank/DDBJ databases">
        <title>Siculibacillus lacustris gen. nov., sp. nov., a new rosette-forming bacterium isolated from a freshwater crater lake (Lake St. Ana, Romania).</title>
        <authorList>
            <person name="Felfoldi T."/>
            <person name="Marton Z."/>
            <person name="Szabo A."/>
            <person name="Mentes A."/>
            <person name="Boka K."/>
            <person name="Marialigeti K."/>
            <person name="Mathe I."/>
            <person name="Koncz M."/>
            <person name="Schumann P."/>
            <person name="Toth E."/>
        </authorList>
    </citation>
    <scope>NUCLEOTIDE SEQUENCE [LARGE SCALE GENOMIC DNA]</scope>
    <source>
        <strain evidence="3 4">SA-279</strain>
    </source>
</reference>